<evidence type="ECO:0000256" key="5">
    <source>
        <dbReference type="SAM" id="MobiDB-lite"/>
    </source>
</evidence>
<evidence type="ECO:0000256" key="4">
    <source>
        <dbReference type="ARBA" id="ARBA00023321"/>
    </source>
</evidence>
<evidence type="ECO:0000256" key="1">
    <source>
        <dbReference type="ARBA" id="ARBA00004123"/>
    </source>
</evidence>
<dbReference type="Proteomes" id="UP000011086">
    <property type="component" value="Unassembled WGS sequence"/>
</dbReference>
<dbReference type="InterPro" id="IPR018004">
    <property type="entry name" value="KilA/APSES_HTH"/>
</dbReference>
<dbReference type="InterPro" id="IPR037548">
    <property type="entry name" value="Bqt4"/>
</dbReference>
<keyword evidence="2" id="KW-0749">Sporulation</keyword>
<dbReference type="PANTHER" id="PTHR38044">
    <property type="entry name" value="BOUQUET FORMATION PROTEIN 4"/>
    <property type="match status" value="1"/>
</dbReference>
<dbReference type="SUPFAM" id="SSF54616">
    <property type="entry name" value="DNA-binding domain of Mlu1-box binding protein MBP1"/>
    <property type="match status" value="1"/>
</dbReference>
<accession>A0AA97PQT7</accession>
<dbReference type="SMART" id="SM01252">
    <property type="entry name" value="KilA-N"/>
    <property type="match status" value="1"/>
</dbReference>
<keyword evidence="4" id="KW-0183">Conidiation</keyword>
<protein>
    <recommendedName>
        <fullName evidence="6">HTH APSES-type domain-containing protein</fullName>
    </recommendedName>
</protein>
<keyword evidence="3" id="KW-0539">Nucleus</keyword>
<feature type="compositionally biased region" description="Low complexity" evidence="5">
    <location>
        <begin position="229"/>
        <end position="241"/>
    </location>
</feature>
<feature type="domain" description="HTH APSES-type" evidence="6">
    <location>
        <begin position="60"/>
        <end position="168"/>
    </location>
</feature>
<dbReference type="GO" id="GO:0044820">
    <property type="term" value="P:mitotic telomere tethering at nuclear periphery"/>
    <property type="evidence" value="ECO:0007669"/>
    <property type="project" value="TreeGrafter"/>
</dbReference>
<reference evidence="7" key="1">
    <citation type="journal article" date="2012" name="PLoS Genet.">
        <title>Comparative analysis of the genomes of two field isolates of the rice blast fungus Magnaporthe oryzae.</title>
        <authorList>
            <person name="Xue M."/>
            <person name="Yang J."/>
            <person name="Li Z."/>
            <person name="Hu S."/>
            <person name="Yao N."/>
            <person name="Dean R.A."/>
            <person name="Zhao W."/>
            <person name="Shen M."/>
            <person name="Zhang H."/>
            <person name="Li C."/>
            <person name="Liu L."/>
            <person name="Cao L."/>
            <person name="Xu X."/>
            <person name="Xing Y."/>
            <person name="Hsiang T."/>
            <person name="Zhang Z."/>
            <person name="Xu J.R."/>
            <person name="Peng Y.L."/>
        </authorList>
    </citation>
    <scope>NUCLEOTIDE SEQUENCE</scope>
    <source>
        <strain evidence="7">Y34</strain>
    </source>
</reference>
<feature type="compositionally biased region" description="Low complexity" evidence="5">
    <location>
        <begin position="196"/>
        <end position="219"/>
    </location>
</feature>
<dbReference type="PROSITE" id="PS51299">
    <property type="entry name" value="HTH_APSES"/>
    <property type="match status" value="1"/>
</dbReference>
<dbReference type="InterPro" id="IPR036887">
    <property type="entry name" value="HTH_APSES_sf"/>
</dbReference>
<evidence type="ECO:0000256" key="3">
    <source>
        <dbReference type="ARBA" id="ARBA00023242"/>
    </source>
</evidence>
<evidence type="ECO:0000259" key="6">
    <source>
        <dbReference type="PROSITE" id="PS51299"/>
    </source>
</evidence>
<comment type="subcellular location">
    <subcellularLocation>
        <location evidence="1">Nucleus</location>
    </subcellularLocation>
</comment>
<dbReference type="AlphaFoldDB" id="A0AA97PQT7"/>
<dbReference type="GO" id="GO:0030435">
    <property type="term" value="P:sporulation resulting in formation of a cellular spore"/>
    <property type="evidence" value="ECO:0007669"/>
    <property type="project" value="UniProtKB-KW"/>
</dbReference>
<gene>
    <name evidence="7" type="ORF">OOU_Y34scaffold00147g4</name>
</gene>
<dbReference type="EMBL" id="JH793562">
    <property type="protein sequence ID" value="ELQ43522.1"/>
    <property type="molecule type" value="Genomic_DNA"/>
</dbReference>
<dbReference type="PANTHER" id="PTHR38044:SF1">
    <property type="entry name" value="BOUQUET FORMATION PROTEIN 4"/>
    <property type="match status" value="1"/>
</dbReference>
<evidence type="ECO:0000256" key="2">
    <source>
        <dbReference type="ARBA" id="ARBA00022969"/>
    </source>
</evidence>
<evidence type="ECO:0000313" key="7">
    <source>
        <dbReference type="EMBL" id="ELQ43522.1"/>
    </source>
</evidence>
<feature type="region of interest" description="Disordered" evidence="5">
    <location>
        <begin position="184"/>
        <end position="250"/>
    </location>
</feature>
<organism evidence="7">
    <name type="scientific">Pyricularia oryzae (strain Y34)</name>
    <name type="common">Rice blast fungus</name>
    <name type="synonym">Magnaporthe oryzae</name>
    <dbReference type="NCBI Taxonomy" id="1143189"/>
    <lineage>
        <taxon>Eukaryota</taxon>
        <taxon>Fungi</taxon>
        <taxon>Dikarya</taxon>
        <taxon>Ascomycota</taxon>
        <taxon>Pezizomycotina</taxon>
        <taxon>Sordariomycetes</taxon>
        <taxon>Sordariomycetidae</taxon>
        <taxon>Magnaporthales</taxon>
        <taxon>Pyriculariaceae</taxon>
        <taxon>Pyricularia</taxon>
    </lineage>
</organism>
<dbReference type="GO" id="GO:0003677">
    <property type="term" value="F:DNA binding"/>
    <property type="evidence" value="ECO:0007669"/>
    <property type="project" value="InterPro"/>
</dbReference>
<dbReference type="GO" id="GO:1990862">
    <property type="term" value="C:nuclear membrane complex Bqt3-Bqt4"/>
    <property type="evidence" value="ECO:0007669"/>
    <property type="project" value="InterPro"/>
</dbReference>
<name>A0AA97PQT7_PYRO3</name>
<dbReference type="GO" id="GO:0070197">
    <property type="term" value="P:meiotic attachment of telomere to nuclear envelope"/>
    <property type="evidence" value="ECO:0007669"/>
    <property type="project" value="InterPro"/>
</dbReference>
<dbReference type="InterPro" id="IPR003163">
    <property type="entry name" value="Tscrpt_reg_HTH_APSES-type"/>
</dbReference>
<feature type="region of interest" description="Disordered" evidence="5">
    <location>
        <begin position="354"/>
        <end position="419"/>
    </location>
</feature>
<dbReference type="GO" id="GO:0048315">
    <property type="term" value="P:conidium formation"/>
    <property type="evidence" value="ECO:0007669"/>
    <property type="project" value="UniProtKB-KW"/>
</dbReference>
<sequence>MSITREHSLPARRNPYMVEDVPDYADLVNCRALGQTKLTQRVAIPKDAESNGLRVFDYAHLRAPLPKGVVSGIFSKGTPNAYFLMRRSSDGYVSATGMFKATFPYADAEDEEAERNYIKSLPATSKEETAGNVWISPDQALALAEEYSIATWIRALLDPTDIPLHGPQSARAAAASSKVISAPPKYFHGVAPPTPSSIRTSSRTRRSASPTKSSRATASPRKRSSKALSSQQSAPSETSSAKPSASPTLATSQLGAAPALPVPVPVPALEPVAEDVVIESLEKEEPAPVPMEEDEPKVKITVDQDVKIDENGVETTHTNMEVELPLFGEPPSAEETARMVAEAKEMVLAAKETVSGSASVPGSPSVTRQPETPVKTSKRKAEGISVDEQEEAEKDKEDRVVENGPRAKKMKTEAEQKRDRVRKRALFGISATLAVGKWRSTGWRILTTSSMECTKDVRMRTSLGTALRVALELAKILFEIHSHR</sequence>
<dbReference type="Gene3D" id="3.10.260.10">
    <property type="entry name" value="Transcription regulator HTH, APSES-type DNA-binding domain"/>
    <property type="match status" value="1"/>
</dbReference>
<feature type="compositionally biased region" description="Low complexity" evidence="5">
    <location>
        <begin position="354"/>
        <end position="366"/>
    </location>
</feature>
<proteinExistence type="predicted"/>